<dbReference type="RefSeq" id="WP_390234564.1">
    <property type="nucleotide sequence ID" value="NZ_JBHSWI010000001.1"/>
</dbReference>
<feature type="region of interest" description="Disordered" evidence="1">
    <location>
        <begin position="124"/>
        <end position="159"/>
    </location>
</feature>
<evidence type="ECO:0000313" key="3">
    <source>
        <dbReference type="Proteomes" id="UP001596391"/>
    </source>
</evidence>
<name>A0ABW1Z742_9BACT</name>
<dbReference type="Proteomes" id="UP001596391">
    <property type="component" value="Unassembled WGS sequence"/>
</dbReference>
<dbReference type="InterPro" id="IPR025961">
    <property type="entry name" value="Metal_resist"/>
</dbReference>
<dbReference type="EMBL" id="JBHSWI010000001">
    <property type="protein sequence ID" value="MFC6645400.1"/>
    <property type="molecule type" value="Genomic_DNA"/>
</dbReference>
<evidence type="ECO:0000256" key="1">
    <source>
        <dbReference type="SAM" id="MobiDB-lite"/>
    </source>
</evidence>
<organism evidence="2 3">
    <name type="scientific">Granulicella cerasi</name>
    <dbReference type="NCBI Taxonomy" id="741063"/>
    <lineage>
        <taxon>Bacteria</taxon>
        <taxon>Pseudomonadati</taxon>
        <taxon>Acidobacteriota</taxon>
        <taxon>Terriglobia</taxon>
        <taxon>Terriglobales</taxon>
        <taxon>Acidobacteriaceae</taxon>
        <taxon>Granulicella</taxon>
    </lineage>
</organism>
<gene>
    <name evidence="2" type="ORF">ACFQBQ_07340</name>
</gene>
<feature type="compositionally biased region" description="Pro residues" evidence="1">
    <location>
        <begin position="145"/>
        <end position="159"/>
    </location>
</feature>
<reference evidence="3" key="1">
    <citation type="journal article" date="2019" name="Int. J. Syst. Evol. Microbiol.">
        <title>The Global Catalogue of Microorganisms (GCM) 10K type strain sequencing project: providing services to taxonomists for standard genome sequencing and annotation.</title>
        <authorList>
            <consortium name="The Broad Institute Genomics Platform"/>
            <consortium name="The Broad Institute Genome Sequencing Center for Infectious Disease"/>
            <person name="Wu L."/>
            <person name="Ma J."/>
        </authorList>
    </citation>
    <scope>NUCLEOTIDE SEQUENCE [LARGE SCALE GENOMIC DNA]</scope>
    <source>
        <strain evidence="3">CGMCC 1.16026</strain>
    </source>
</reference>
<keyword evidence="3" id="KW-1185">Reference proteome</keyword>
<accession>A0ABW1Z742</accession>
<protein>
    <submittedName>
        <fullName evidence="2">Spy/CpxP family protein refolding chaperone</fullName>
    </submittedName>
</protein>
<proteinExistence type="predicted"/>
<comment type="caution">
    <text evidence="2">The sequence shown here is derived from an EMBL/GenBank/DDBJ whole genome shotgun (WGS) entry which is preliminary data.</text>
</comment>
<dbReference type="Gene3D" id="1.20.120.1490">
    <property type="match status" value="1"/>
</dbReference>
<sequence>MHHSRSHRGGEGFDGGLDRSVGLSERPWWKSPMAAQEIGLTPDQVKRLDDISLQGELKLVRLRAEVEEGEIMLRATLDAPVIDEGKADQQIDKVAEARAAVEKAEAHLAVSLRGVLTPEQWTKMHEEHPMGPRGPMGPRPSGKRPTPPAKGQVPPPPAN</sequence>
<evidence type="ECO:0000313" key="2">
    <source>
        <dbReference type="EMBL" id="MFC6645400.1"/>
    </source>
</evidence>
<dbReference type="Pfam" id="PF13801">
    <property type="entry name" value="Metal_resist"/>
    <property type="match status" value="1"/>
</dbReference>